<feature type="domain" description="HTH lysR-type" evidence="5">
    <location>
        <begin position="5"/>
        <end position="62"/>
    </location>
</feature>
<comment type="similarity">
    <text evidence="1">Belongs to the LysR transcriptional regulatory family.</text>
</comment>
<dbReference type="GO" id="GO:0003677">
    <property type="term" value="F:DNA binding"/>
    <property type="evidence" value="ECO:0007669"/>
    <property type="project" value="UniProtKB-KW"/>
</dbReference>
<evidence type="ECO:0000259" key="5">
    <source>
        <dbReference type="PROSITE" id="PS50931"/>
    </source>
</evidence>
<evidence type="ECO:0000256" key="1">
    <source>
        <dbReference type="ARBA" id="ARBA00009437"/>
    </source>
</evidence>
<dbReference type="FunFam" id="1.10.10.10:FF:000001">
    <property type="entry name" value="LysR family transcriptional regulator"/>
    <property type="match status" value="1"/>
</dbReference>
<dbReference type="SUPFAM" id="SSF53850">
    <property type="entry name" value="Periplasmic binding protein-like II"/>
    <property type="match status" value="1"/>
</dbReference>
<dbReference type="RefSeq" id="WP_093200302.1">
    <property type="nucleotide sequence ID" value="NZ_JACAQR010000030.1"/>
</dbReference>
<evidence type="ECO:0000313" key="6">
    <source>
        <dbReference type="EMBL" id="NWD44410.1"/>
    </source>
</evidence>
<evidence type="ECO:0000313" key="7">
    <source>
        <dbReference type="Proteomes" id="UP000546584"/>
    </source>
</evidence>
<protein>
    <submittedName>
        <fullName evidence="6">LysR family transcriptional regulator</fullName>
    </submittedName>
</protein>
<dbReference type="Pfam" id="PF00126">
    <property type="entry name" value="HTH_1"/>
    <property type="match status" value="1"/>
</dbReference>
<dbReference type="PROSITE" id="PS50931">
    <property type="entry name" value="HTH_LYSR"/>
    <property type="match status" value="1"/>
</dbReference>
<dbReference type="EMBL" id="JACAQR010000030">
    <property type="protein sequence ID" value="NWD44410.1"/>
    <property type="molecule type" value="Genomic_DNA"/>
</dbReference>
<keyword evidence="2" id="KW-0805">Transcription regulation</keyword>
<reference evidence="6 7" key="1">
    <citation type="submission" date="2020-04" db="EMBL/GenBank/DDBJ databases">
        <title>Molecular characterization of pseudomonads from Agaricus bisporus reveal novel blotch 2 pathogens in Western Europe.</title>
        <authorList>
            <person name="Taparia T."/>
            <person name="Krijger M."/>
            <person name="Haynes E."/>
            <person name="Elpinstone J.G."/>
            <person name="Noble R."/>
            <person name="Van Der Wolf J."/>
        </authorList>
    </citation>
    <scope>NUCLEOTIDE SEQUENCE [LARGE SCALE GENOMIC DNA]</scope>
    <source>
        <strain evidence="6 7">IPO3753</strain>
    </source>
</reference>
<dbReference type="PANTHER" id="PTHR30579:SF7">
    <property type="entry name" value="HTH-TYPE TRANSCRIPTIONAL REGULATOR LRHA-RELATED"/>
    <property type="match status" value="1"/>
</dbReference>
<dbReference type="Gene3D" id="3.40.190.10">
    <property type="entry name" value="Periplasmic binding protein-like II"/>
    <property type="match status" value="2"/>
</dbReference>
<dbReference type="SUPFAM" id="SSF46785">
    <property type="entry name" value="Winged helix' DNA-binding domain"/>
    <property type="match status" value="1"/>
</dbReference>
<evidence type="ECO:0000256" key="2">
    <source>
        <dbReference type="ARBA" id="ARBA00023015"/>
    </source>
</evidence>
<dbReference type="Pfam" id="PF03466">
    <property type="entry name" value="LysR_substrate"/>
    <property type="match status" value="1"/>
</dbReference>
<dbReference type="GeneID" id="93512122"/>
<dbReference type="PANTHER" id="PTHR30579">
    <property type="entry name" value="TRANSCRIPTIONAL REGULATOR"/>
    <property type="match status" value="1"/>
</dbReference>
<dbReference type="GO" id="GO:0003700">
    <property type="term" value="F:DNA-binding transcription factor activity"/>
    <property type="evidence" value="ECO:0007669"/>
    <property type="project" value="InterPro"/>
</dbReference>
<comment type="caution">
    <text evidence="6">The sequence shown here is derived from an EMBL/GenBank/DDBJ whole genome shotgun (WGS) entry which is preliminary data.</text>
</comment>
<dbReference type="InterPro" id="IPR000847">
    <property type="entry name" value="LysR_HTH_N"/>
</dbReference>
<evidence type="ECO:0000256" key="4">
    <source>
        <dbReference type="ARBA" id="ARBA00023163"/>
    </source>
</evidence>
<dbReference type="Gene3D" id="1.10.10.10">
    <property type="entry name" value="Winged helix-like DNA-binding domain superfamily/Winged helix DNA-binding domain"/>
    <property type="match status" value="1"/>
</dbReference>
<evidence type="ECO:0000256" key="3">
    <source>
        <dbReference type="ARBA" id="ARBA00023125"/>
    </source>
</evidence>
<dbReference type="InterPro" id="IPR005119">
    <property type="entry name" value="LysR_subst-bd"/>
</dbReference>
<name>A0A1H2F5N9_9PSED</name>
<gene>
    <name evidence="6" type="ORF">HX826_21245</name>
</gene>
<dbReference type="Proteomes" id="UP000546584">
    <property type="component" value="Unassembled WGS sequence"/>
</dbReference>
<accession>A0A1H2F5N9</accession>
<keyword evidence="4" id="KW-0804">Transcription</keyword>
<keyword evidence="3" id="KW-0238">DNA-binding</keyword>
<dbReference type="InterPro" id="IPR050176">
    <property type="entry name" value="LTTR"/>
</dbReference>
<proteinExistence type="inferred from homology"/>
<dbReference type="InterPro" id="IPR036390">
    <property type="entry name" value="WH_DNA-bd_sf"/>
</dbReference>
<dbReference type="InterPro" id="IPR036388">
    <property type="entry name" value="WH-like_DNA-bd_sf"/>
</dbReference>
<organism evidence="6 7">
    <name type="scientific">Pseudomonas yamanorum</name>
    <dbReference type="NCBI Taxonomy" id="515393"/>
    <lineage>
        <taxon>Bacteria</taxon>
        <taxon>Pseudomonadati</taxon>
        <taxon>Pseudomonadota</taxon>
        <taxon>Gammaproteobacteria</taxon>
        <taxon>Pseudomonadales</taxon>
        <taxon>Pseudomonadaceae</taxon>
        <taxon>Pseudomonas</taxon>
    </lineage>
</organism>
<sequence>MSKQLNIDLLRTFHAVARFQRFNEAANHVHRSASTVTTQIKKLEDQVGQRLFNRSNQGVELTMYGRKLLGETTEFLKSHDRLLASLTPQRMQGKIRLGLPDSYAPDFMQEFLPRLVADNPLLELEVEARSSGELLTLFSSKQLDLALIVSAQPLEQGERLGEIQPLWVAAEHFSYPPQAPLPIAVQLSGCPYRAAAIRALKEHGTYYRVLLESASSPAVEACIRSGMAVGLVEESRMGKGLTRVIAGAELPPLPMHHLYLLCDSSNLLALHLYEQVKAGFSV</sequence>
<dbReference type="AlphaFoldDB" id="A0A1H2F5N9"/>